<keyword evidence="2" id="KW-1185">Reference proteome</keyword>
<accession>A0A9P8C2K6</accession>
<sequence length="96" mass="11274">MEDMKYITKAVGRSTPGRLDKKLKRRNTNLTIPSEVYDLVAPYIKDVLRHKIPLSIEEKAPTFLTIENYVDMKELLWQHDHYNFVHEGCRVDLSPC</sequence>
<evidence type="ECO:0000313" key="2">
    <source>
        <dbReference type="Proteomes" id="UP000824998"/>
    </source>
</evidence>
<dbReference type="AlphaFoldDB" id="A0A9P8C2K6"/>
<organism evidence="1 2">
    <name type="scientific">Amylocarpus encephaloides</name>
    <dbReference type="NCBI Taxonomy" id="45428"/>
    <lineage>
        <taxon>Eukaryota</taxon>
        <taxon>Fungi</taxon>
        <taxon>Dikarya</taxon>
        <taxon>Ascomycota</taxon>
        <taxon>Pezizomycotina</taxon>
        <taxon>Leotiomycetes</taxon>
        <taxon>Helotiales</taxon>
        <taxon>Helotiales incertae sedis</taxon>
        <taxon>Amylocarpus</taxon>
    </lineage>
</organism>
<dbReference type="EMBL" id="MU251597">
    <property type="protein sequence ID" value="KAG9231524.1"/>
    <property type="molecule type" value="Genomic_DNA"/>
</dbReference>
<name>A0A9P8C2K6_9HELO</name>
<protein>
    <submittedName>
        <fullName evidence="1">Uncharacterized protein</fullName>
    </submittedName>
</protein>
<dbReference type="OrthoDB" id="3522412at2759"/>
<comment type="caution">
    <text evidence="1">The sequence shown here is derived from an EMBL/GenBank/DDBJ whole genome shotgun (WGS) entry which is preliminary data.</text>
</comment>
<dbReference type="Proteomes" id="UP000824998">
    <property type="component" value="Unassembled WGS sequence"/>
</dbReference>
<reference evidence="1" key="1">
    <citation type="journal article" date="2021" name="IMA Fungus">
        <title>Genomic characterization of three marine fungi, including Emericellopsis atlantica sp. nov. with signatures of a generalist lifestyle and marine biomass degradation.</title>
        <authorList>
            <person name="Hagestad O.C."/>
            <person name="Hou L."/>
            <person name="Andersen J.H."/>
            <person name="Hansen E.H."/>
            <person name="Altermark B."/>
            <person name="Li C."/>
            <person name="Kuhnert E."/>
            <person name="Cox R.J."/>
            <person name="Crous P.W."/>
            <person name="Spatafora J.W."/>
            <person name="Lail K."/>
            <person name="Amirebrahimi M."/>
            <person name="Lipzen A."/>
            <person name="Pangilinan J."/>
            <person name="Andreopoulos W."/>
            <person name="Hayes R.D."/>
            <person name="Ng V."/>
            <person name="Grigoriev I.V."/>
            <person name="Jackson S.A."/>
            <person name="Sutton T.D.S."/>
            <person name="Dobson A.D.W."/>
            <person name="Rama T."/>
        </authorList>
    </citation>
    <scope>NUCLEOTIDE SEQUENCE</scope>
    <source>
        <strain evidence="1">TRa018bII</strain>
    </source>
</reference>
<gene>
    <name evidence="1" type="ORF">BJ875DRAFT_469267</name>
</gene>
<evidence type="ECO:0000313" key="1">
    <source>
        <dbReference type="EMBL" id="KAG9231524.1"/>
    </source>
</evidence>
<proteinExistence type="predicted"/>